<protein>
    <submittedName>
        <fullName evidence="2">Uncharacterized protein</fullName>
    </submittedName>
</protein>
<feature type="chain" id="PRO_5042818071" evidence="1">
    <location>
        <begin position="24"/>
        <end position="203"/>
    </location>
</feature>
<evidence type="ECO:0000256" key="1">
    <source>
        <dbReference type="SAM" id="SignalP"/>
    </source>
</evidence>
<accession>A0AAN8PP11</accession>
<evidence type="ECO:0000313" key="2">
    <source>
        <dbReference type="EMBL" id="KAK6173280.1"/>
    </source>
</evidence>
<keyword evidence="3" id="KW-1185">Reference proteome</keyword>
<keyword evidence="1" id="KW-0732">Signal</keyword>
<gene>
    <name evidence="2" type="ORF">SNE40_016760</name>
</gene>
<dbReference type="AlphaFoldDB" id="A0AAN8PP11"/>
<name>A0AAN8PP11_PATCE</name>
<proteinExistence type="predicted"/>
<organism evidence="2 3">
    <name type="scientific">Patella caerulea</name>
    <name type="common">Rayed Mediterranean limpet</name>
    <dbReference type="NCBI Taxonomy" id="87958"/>
    <lineage>
        <taxon>Eukaryota</taxon>
        <taxon>Metazoa</taxon>
        <taxon>Spiralia</taxon>
        <taxon>Lophotrochozoa</taxon>
        <taxon>Mollusca</taxon>
        <taxon>Gastropoda</taxon>
        <taxon>Patellogastropoda</taxon>
        <taxon>Patelloidea</taxon>
        <taxon>Patellidae</taxon>
        <taxon>Patella</taxon>
    </lineage>
</organism>
<dbReference type="EMBL" id="JAZGQO010000011">
    <property type="protein sequence ID" value="KAK6173280.1"/>
    <property type="molecule type" value="Genomic_DNA"/>
</dbReference>
<sequence>MASLGSLQLLVAVLLCSLNVSLCDVCDNVYSEHAAKQQCFDDRGIDLALPLPGHQMSIVDDKPKDFTLMCNNSDVYAEAVACADNITRSCSSDESAKVLPSQKLQKESVAYICSHHQDLDMDCIRRHTWDITNCTQLEVAKNTDKIQHHGNDTLAVICLVHAITNSCANYNLRDCGFKTRVTYDKYNRFLNPEGCNEPHPLVG</sequence>
<comment type="caution">
    <text evidence="2">The sequence shown here is derived from an EMBL/GenBank/DDBJ whole genome shotgun (WGS) entry which is preliminary data.</text>
</comment>
<dbReference type="Proteomes" id="UP001347796">
    <property type="component" value="Unassembled WGS sequence"/>
</dbReference>
<feature type="signal peptide" evidence="1">
    <location>
        <begin position="1"/>
        <end position="23"/>
    </location>
</feature>
<reference evidence="2 3" key="1">
    <citation type="submission" date="2024-01" db="EMBL/GenBank/DDBJ databases">
        <title>The genome of the rayed Mediterranean limpet Patella caerulea (Linnaeus, 1758).</title>
        <authorList>
            <person name="Anh-Thu Weber A."/>
            <person name="Halstead-Nussloch G."/>
        </authorList>
    </citation>
    <scope>NUCLEOTIDE SEQUENCE [LARGE SCALE GENOMIC DNA]</scope>
    <source>
        <strain evidence="2">AATW-2023a</strain>
        <tissue evidence="2">Whole specimen</tissue>
    </source>
</reference>
<evidence type="ECO:0000313" key="3">
    <source>
        <dbReference type="Proteomes" id="UP001347796"/>
    </source>
</evidence>